<feature type="domain" description="DNA2/NAM7 helicase helicase" evidence="2">
    <location>
        <begin position="270"/>
        <end position="337"/>
    </location>
</feature>
<dbReference type="Pfam" id="PF13087">
    <property type="entry name" value="AAA_12"/>
    <property type="match status" value="1"/>
</dbReference>
<feature type="domain" description="DNA2/NAM7 helicase helicase" evidence="2">
    <location>
        <begin position="813"/>
        <end position="858"/>
    </location>
</feature>
<dbReference type="Pfam" id="PF18741">
    <property type="entry name" value="MTES_1575"/>
    <property type="match status" value="1"/>
</dbReference>
<dbReference type="CDD" id="cd18808">
    <property type="entry name" value="SF1_C_Upf1"/>
    <property type="match status" value="1"/>
</dbReference>
<gene>
    <name evidence="5" type="ORF">SAMN04489832_5839</name>
</gene>
<dbReference type="Gene3D" id="3.40.50.300">
    <property type="entry name" value="P-loop containing nucleotide triphosphate hydrolases"/>
    <property type="match status" value="3"/>
</dbReference>
<evidence type="ECO:0000256" key="1">
    <source>
        <dbReference type="SAM" id="MobiDB-lite"/>
    </source>
</evidence>
<sequence>MTVLDVERLRRVAAAADRWAKSLIDTSGNNRLLYYRDLKAGTLALTGADPMAVTRLLSGKPQTLGQLFPEAQSRSDAQRRLRNIRAKMRELSEERGLDAGYVVTGMATWREPDRTPRAPVIMHPLQIDALSATETDFRLRVESSPIVNPVLLFKLSRDYGVTIAEDELLAELPEAGFVPDALLNRLTRAASRVPEFLAAPTQVAGTFLYEKLPMVQDIEKNGEMLAASDAIAALAGDVAAGTALASPVSIPPSTPDAVPLHDEFLVLDADSSQSYAINAVVVGQHLVIKGPPGTGKSQTIANIIAALAARGRTTLFVAEKRAAIDAVLNRLASVDLDDLVVNLHGGGTSRRELAQALGSRLQRIAHERQPQLQDLGRQLLTRREQLVAHNEMLHRRHEPWGLSAYEIQDRVIGLGGGRRPAFRWRGPMLQRLNPATAEQLWRTIGELARLGAFDGSRPSSPWQASTIAAEAAVADVMAATGTAAYQILPEAQQLLRTLTSECGLRQPQSRAAWRELLRLVHDVSRSLENFAPEVYAGDLGRWLTATADRRGRKAAAVPLGWFERRAAVKEALSLWTGPVKPARDQLHAALLAVADQRSRWQRCCENGSLPREAECLPAALANADHLDRSLTVLEAILPATFTDAPERLQRQLSALASDQLGLQRVARHNELRAALLGWNLHALLADLAERRASAVEAEQALEYAWLHSILDHIALTDARYAGMNAELMTAAVADFQRADHRHIEATPGRIRRLAAAHLVATLDAQPEQQQLVRKEAAKKARHLPVRELFRAAPEVLLAVKPCWAMSPLLVSQVLPAQRLFDVVIFDEASQVEPVDGITSIMRGRQVVVAGDEHQLPPTQFFDTTEDDPVGDDDGETALTDDVESLLQAFATALPLSQNKHLAWHYRSRDERLIAFSNLHIYAPNGNELVTFPGAATEGCLAHVLVDNNPVGYGPGDRVSAEVDRVVELVLEHAETRPGESLGVITMGIKHAERVEAALRRALLDRRGIDDFFRERNDEPFFVKSIERVQGDERDAIILSVGYGKGADGRMLYRFGPINNNGGHRRLNVAVTRARQRATVVSSFSARDMDPNRLNAHGAKLLRSYLEYAESQGERLSTVDTTPALNPFEADVRDRLTAAGIPLVPQYGSSGYRIDFAAQHPDRPGEMVLAIEADGAAYHSSPTARDRDRLRQEHLERLGWRFHRIWSTAWFRNPEQEVARAKSAYETAVAEANQPTPVSRPVIPPRTQKPTESSTAPTRTMPRPPVYPGAPITEYSRRDLAVLVAWIESDGRLRTEADVIAETMQELGFRKRGSRIVAALQTAVADARGANRSR</sequence>
<accession>A0A1N6ANP3</accession>
<organism evidence="5 6">
    <name type="scientific">Micromonospora cremea</name>
    <dbReference type="NCBI Taxonomy" id="709881"/>
    <lineage>
        <taxon>Bacteria</taxon>
        <taxon>Bacillati</taxon>
        <taxon>Actinomycetota</taxon>
        <taxon>Actinomycetes</taxon>
        <taxon>Micromonosporales</taxon>
        <taxon>Micromonosporaceae</taxon>
        <taxon>Micromonospora</taxon>
    </lineage>
</organism>
<name>A0A1N6ANP3_9ACTN</name>
<dbReference type="Pfam" id="PF13086">
    <property type="entry name" value="AAA_11"/>
    <property type="match status" value="2"/>
</dbReference>
<evidence type="ECO:0000259" key="4">
    <source>
        <dbReference type="Pfam" id="PF18741"/>
    </source>
</evidence>
<dbReference type="EMBL" id="FSQT01000002">
    <property type="protein sequence ID" value="SIN35630.1"/>
    <property type="molecule type" value="Genomic_DNA"/>
</dbReference>
<dbReference type="PANTHER" id="PTHR10887">
    <property type="entry name" value="DNA2/NAM7 HELICASE FAMILY"/>
    <property type="match status" value="1"/>
</dbReference>
<protein>
    <submittedName>
        <fullName evidence="5">AAA domain-containing protein</fullName>
    </submittedName>
</protein>
<dbReference type="GO" id="GO:0004386">
    <property type="term" value="F:helicase activity"/>
    <property type="evidence" value="ECO:0007669"/>
    <property type="project" value="InterPro"/>
</dbReference>
<reference evidence="6" key="1">
    <citation type="submission" date="2016-12" db="EMBL/GenBank/DDBJ databases">
        <authorList>
            <person name="Varghese N."/>
            <person name="Submissions S."/>
        </authorList>
    </citation>
    <scope>NUCLEOTIDE SEQUENCE [LARGE SCALE GENOMIC DNA]</scope>
    <source>
        <strain evidence="6">DSM 45599</strain>
    </source>
</reference>
<feature type="domain" description="Restriction endonuclease type II-like" evidence="4">
    <location>
        <begin position="1127"/>
        <end position="1220"/>
    </location>
</feature>
<evidence type="ECO:0000259" key="2">
    <source>
        <dbReference type="Pfam" id="PF13086"/>
    </source>
</evidence>
<evidence type="ECO:0000313" key="6">
    <source>
        <dbReference type="Proteomes" id="UP000185124"/>
    </source>
</evidence>
<feature type="region of interest" description="Disordered" evidence="1">
    <location>
        <begin position="1229"/>
        <end position="1270"/>
    </location>
</feature>
<evidence type="ECO:0000259" key="3">
    <source>
        <dbReference type="Pfam" id="PF13087"/>
    </source>
</evidence>
<proteinExistence type="predicted"/>
<feature type="domain" description="DNA2/NAM7 helicase-like C-terminal" evidence="3">
    <location>
        <begin position="960"/>
        <end position="1082"/>
    </location>
</feature>
<dbReference type="PANTHER" id="PTHR10887:SF530">
    <property type="entry name" value="SUPERFAMILY I DNA HELICASES"/>
    <property type="match status" value="1"/>
</dbReference>
<dbReference type="STRING" id="709881.SAMN04489832_5839"/>
<dbReference type="SUPFAM" id="SSF52980">
    <property type="entry name" value="Restriction endonuclease-like"/>
    <property type="match status" value="1"/>
</dbReference>
<dbReference type="Pfam" id="PF13195">
    <property type="entry name" value="DUF4011"/>
    <property type="match status" value="1"/>
</dbReference>
<dbReference type="InterPro" id="IPR047187">
    <property type="entry name" value="SF1_C_Upf1"/>
</dbReference>
<dbReference type="InterPro" id="IPR025103">
    <property type="entry name" value="DUF4011"/>
</dbReference>
<dbReference type="SUPFAM" id="SSF52540">
    <property type="entry name" value="P-loop containing nucleoside triphosphate hydrolases"/>
    <property type="match status" value="1"/>
</dbReference>
<dbReference type="InterPro" id="IPR045055">
    <property type="entry name" value="DNA2/NAM7-like"/>
</dbReference>
<dbReference type="Gene3D" id="3.40.960.10">
    <property type="entry name" value="VSR Endonuclease"/>
    <property type="match status" value="1"/>
</dbReference>
<keyword evidence="6" id="KW-1185">Reference proteome</keyword>
<dbReference type="Proteomes" id="UP000185124">
    <property type="component" value="Unassembled WGS sequence"/>
</dbReference>
<dbReference type="InterPro" id="IPR041677">
    <property type="entry name" value="DNA2/NAM7_AAA_11"/>
</dbReference>
<dbReference type="FunFam" id="3.40.960.10:FF:000002">
    <property type="entry name" value="DNA helicase related protein"/>
    <property type="match status" value="1"/>
</dbReference>
<dbReference type="InterPro" id="IPR027417">
    <property type="entry name" value="P-loop_NTPase"/>
</dbReference>
<dbReference type="InterPro" id="IPR011335">
    <property type="entry name" value="Restrct_endonuc-II-like"/>
</dbReference>
<dbReference type="InterPro" id="IPR049468">
    <property type="entry name" value="Restrct_endonuc-II-like_dom"/>
</dbReference>
<feature type="compositionally biased region" description="Polar residues" evidence="1">
    <location>
        <begin position="1247"/>
        <end position="1257"/>
    </location>
</feature>
<dbReference type="InterPro" id="IPR041679">
    <property type="entry name" value="DNA2/NAM7-like_C"/>
</dbReference>
<evidence type="ECO:0000313" key="5">
    <source>
        <dbReference type="EMBL" id="SIN35630.1"/>
    </source>
</evidence>